<dbReference type="Proteomes" id="UP001165565">
    <property type="component" value="Unassembled WGS sequence"/>
</dbReference>
<keyword evidence="2" id="KW-0564">Palmitate</keyword>
<dbReference type="SUPFAM" id="SSF56954">
    <property type="entry name" value="Outer membrane efflux proteins (OEP)"/>
    <property type="match status" value="1"/>
</dbReference>
<keyword evidence="2" id="KW-0472">Membrane</keyword>
<comment type="caution">
    <text evidence="3">The sequence shown here is derived from an EMBL/GenBank/DDBJ whole genome shotgun (WGS) entry which is preliminary data.</text>
</comment>
<name>A0AA42CUQ4_9SPHN</name>
<evidence type="ECO:0000256" key="2">
    <source>
        <dbReference type="RuleBase" id="RU362097"/>
    </source>
</evidence>
<evidence type="ECO:0000256" key="1">
    <source>
        <dbReference type="ARBA" id="ARBA00007613"/>
    </source>
</evidence>
<keyword evidence="2" id="KW-0732">Signal</keyword>
<dbReference type="NCBIfam" id="TIGR01845">
    <property type="entry name" value="outer_NodT"/>
    <property type="match status" value="1"/>
</dbReference>
<comment type="similarity">
    <text evidence="1 2">Belongs to the outer membrane factor (OMF) (TC 1.B.17) family.</text>
</comment>
<keyword evidence="4" id="KW-1185">Reference proteome</keyword>
<dbReference type="GO" id="GO:0005886">
    <property type="term" value="C:plasma membrane"/>
    <property type="evidence" value="ECO:0007669"/>
    <property type="project" value="UniProtKB-SubCell"/>
</dbReference>
<dbReference type="Gene3D" id="2.20.200.10">
    <property type="entry name" value="Outer membrane efflux proteins (OEP)"/>
    <property type="match status" value="1"/>
</dbReference>
<dbReference type="InterPro" id="IPR010131">
    <property type="entry name" value="MdtP/NodT-like"/>
</dbReference>
<keyword evidence="2" id="KW-0449">Lipoprotein</keyword>
<protein>
    <submittedName>
        <fullName evidence="3">Efflux transporter outer membrane subunit</fullName>
    </submittedName>
</protein>
<dbReference type="AlphaFoldDB" id="A0AA42CUQ4"/>
<dbReference type="PANTHER" id="PTHR30203:SF33">
    <property type="entry name" value="BLR4455 PROTEIN"/>
    <property type="match status" value="1"/>
</dbReference>
<evidence type="ECO:0000313" key="3">
    <source>
        <dbReference type="EMBL" id="MCW6535671.1"/>
    </source>
</evidence>
<keyword evidence="2" id="KW-1134">Transmembrane beta strand</keyword>
<dbReference type="PANTHER" id="PTHR30203">
    <property type="entry name" value="OUTER MEMBRANE CATION EFFLUX PROTEIN"/>
    <property type="match status" value="1"/>
</dbReference>
<keyword evidence="2" id="KW-0812">Transmembrane</keyword>
<evidence type="ECO:0000313" key="4">
    <source>
        <dbReference type="Proteomes" id="UP001165565"/>
    </source>
</evidence>
<feature type="chain" id="PRO_5041480788" evidence="2">
    <location>
        <begin position="26"/>
        <end position="476"/>
    </location>
</feature>
<dbReference type="RefSeq" id="WP_265269209.1">
    <property type="nucleotide sequence ID" value="NZ_JANFAV010000008.1"/>
</dbReference>
<organism evidence="3 4">
    <name type="scientific">Sphingomonas lycopersici</name>
    <dbReference type="NCBI Taxonomy" id="2951807"/>
    <lineage>
        <taxon>Bacteria</taxon>
        <taxon>Pseudomonadati</taxon>
        <taxon>Pseudomonadota</taxon>
        <taxon>Alphaproteobacteria</taxon>
        <taxon>Sphingomonadales</taxon>
        <taxon>Sphingomonadaceae</taxon>
        <taxon>Sphingomonas</taxon>
    </lineage>
</organism>
<dbReference type="PROSITE" id="PS51257">
    <property type="entry name" value="PROKAR_LIPOPROTEIN"/>
    <property type="match status" value="1"/>
</dbReference>
<gene>
    <name evidence="3" type="ORF">NEE01_12865</name>
</gene>
<feature type="signal peptide" evidence="2">
    <location>
        <begin position="1"/>
        <end position="25"/>
    </location>
</feature>
<dbReference type="Gene3D" id="1.20.1600.10">
    <property type="entry name" value="Outer membrane efflux proteins (OEP)"/>
    <property type="match status" value="1"/>
</dbReference>
<dbReference type="InterPro" id="IPR003423">
    <property type="entry name" value="OMP_efflux"/>
</dbReference>
<dbReference type="GO" id="GO:0015562">
    <property type="term" value="F:efflux transmembrane transporter activity"/>
    <property type="evidence" value="ECO:0007669"/>
    <property type="project" value="InterPro"/>
</dbReference>
<comment type="subcellular location">
    <subcellularLocation>
        <location evidence="2">Cell membrane</location>
        <topology evidence="2">Lipid-anchor</topology>
    </subcellularLocation>
</comment>
<reference evidence="3" key="1">
    <citation type="submission" date="2022-06" db="EMBL/GenBank/DDBJ databases">
        <title>Sphingomonas sp. nov. isolated from rhizosphere soil of tomato.</title>
        <authorList>
            <person name="Dong H."/>
            <person name="Gao R."/>
        </authorList>
    </citation>
    <scope>NUCLEOTIDE SEQUENCE</scope>
    <source>
        <strain evidence="3">MMSM24</strain>
    </source>
</reference>
<sequence length="476" mass="49161">MMRVALLSLPLVVLVAGCTVSPAHPGTQAALPPARQSQTIAPASGTAQQVDVGAPPLAQWWRAFGSAKLDALVETALAHNEDLATAEANLRQAQEQARATAGGQGPQADLNYQVQRARVSNALQTPLADQSINLYTLHTAQVTVAYPLDLFGEGRNHVRSARAAAEVAAHRLDAARITAISNLVQAAIQYAALDAQAEATRKAIADNRALVAMLERRRALGDVGLSDVTAQQTVLANAEAALPPLERQRAHQAGLILSLLGRPAGSPLPPLPAMTDLHLPADLPVALPSDVVAHRPDVQAAAAQVRGAAADVGAAMAARLPSITLSGQAGGSATHFADMFASGNPFFSLIGGITQPLFHSGQLLHQKHAADAALDAAKAQYRAAALQAFLDVDDALSGLRTDAAALDAATRADDAASRTLVMTRRQMELGAVGSFALLNASSAASQAAVQRIQATAARLTDTVALFQACGTPVTGK</sequence>
<proteinExistence type="inferred from homology"/>
<accession>A0AA42CUQ4</accession>
<dbReference type="EMBL" id="JANFAV010000008">
    <property type="protein sequence ID" value="MCW6535671.1"/>
    <property type="molecule type" value="Genomic_DNA"/>
</dbReference>
<dbReference type="Pfam" id="PF02321">
    <property type="entry name" value="OEP"/>
    <property type="match status" value="2"/>
</dbReference>